<dbReference type="PROSITE" id="PS50966">
    <property type="entry name" value="ZF_SWIM"/>
    <property type="match status" value="1"/>
</dbReference>
<organism evidence="3 4">
    <name type="scientific">Roridomyces roridus</name>
    <dbReference type="NCBI Taxonomy" id="1738132"/>
    <lineage>
        <taxon>Eukaryota</taxon>
        <taxon>Fungi</taxon>
        <taxon>Dikarya</taxon>
        <taxon>Basidiomycota</taxon>
        <taxon>Agaricomycotina</taxon>
        <taxon>Agaricomycetes</taxon>
        <taxon>Agaricomycetidae</taxon>
        <taxon>Agaricales</taxon>
        <taxon>Marasmiineae</taxon>
        <taxon>Mycenaceae</taxon>
        <taxon>Roridomyces</taxon>
    </lineage>
</organism>
<keyword evidence="1" id="KW-0863">Zinc-finger</keyword>
<accession>A0AAD7C0W6</accession>
<evidence type="ECO:0000313" key="4">
    <source>
        <dbReference type="Proteomes" id="UP001221142"/>
    </source>
</evidence>
<reference evidence="3" key="1">
    <citation type="submission" date="2023-03" db="EMBL/GenBank/DDBJ databases">
        <title>Massive genome expansion in bonnet fungi (Mycena s.s.) driven by repeated elements and novel gene families across ecological guilds.</title>
        <authorList>
            <consortium name="Lawrence Berkeley National Laboratory"/>
            <person name="Harder C.B."/>
            <person name="Miyauchi S."/>
            <person name="Viragh M."/>
            <person name="Kuo A."/>
            <person name="Thoen E."/>
            <person name="Andreopoulos B."/>
            <person name="Lu D."/>
            <person name="Skrede I."/>
            <person name="Drula E."/>
            <person name="Henrissat B."/>
            <person name="Morin E."/>
            <person name="Kohler A."/>
            <person name="Barry K."/>
            <person name="LaButti K."/>
            <person name="Morin E."/>
            <person name="Salamov A."/>
            <person name="Lipzen A."/>
            <person name="Mereny Z."/>
            <person name="Hegedus B."/>
            <person name="Baldrian P."/>
            <person name="Stursova M."/>
            <person name="Weitz H."/>
            <person name="Taylor A."/>
            <person name="Grigoriev I.V."/>
            <person name="Nagy L.G."/>
            <person name="Martin F."/>
            <person name="Kauserud H."/>
        </authorList>
    </citation>
    <scope>NUCLEOTIDE SEQUENCE</scope>
    <source>
        <strain evidence="3">9284</strain>
    </source>
</reference>
<evidence type="ECO:0000313" key="3">
    <source>
        <dbReference type="EMBL" id="KAJ7636454.1"/>
    </source>
</evidence>
<evidence type="ECO:0000259" key="2">
    <source>
        <dbReference type="PROSITE" id="PS50966"/>
    </source>
</evidence>
<keyword evidence="1" id="KW-0479">Metal-binding</keyword>
<keyword evidence="4" id="KW-1185">Reference proteome</keyword>
<proteinExistence type="predicted"/>
<name>A0AAD7C0W6_9AGAR</name>
<sequence length="505" mass="58494">MSREEANKSIQFGSNGTVTKLPQYEAKTRYVCTRGGTGGKKAYIRTAPKRARKIASKRTECGCSLTVKRYPGRTTVLGRYIEDHDHPLGRENLPYTRIPKETREFIAGMLRLKVSSEKILEMVLNGVYDNDDFLDRDDDETMTASRTEFIQLRDIRKIEKDIEAETIRLHPDDGQSTIRWVANLREKGIPVAWMLASSGTADTIHYFLSLVKLRSPTIIPRHIMTDFDKAQINACRRAWGTALTVILLCWWHVLHAWQQRFKIEHNEALWVVLKQWPRMTTQQDFDAAWQKIQQMAPSSFVTYLKEVWMDEAVVKMWSAIYRKDRSIFEQSDTNMLVEAYRRQDCGFEGPDIESKKRQDIILKAKVYSQDEIKATTDSRYIVPSKSSVGKSYDVDLDKYTCTCADYPLINFCKHICAVQTLFGEVSPEGSSTLSPHVPSLTSLPPRLIRTRSPTASLRKRWYRSCSRRPANPLTSLWPKSWSAWRHVSVTPARRRSLSLWRTWRR</sequence>
<protein>
    <recommendedName>
        <fullName evidence="2">SWIM-type domain-containing protein</fullName>
    </recommendedName>
</protein>
<comment type="caution">
    <text evidence="3">The sequence shown here is derived from an EMBL/GenBank/DDBJ whole genome shotgun (WGS) entry which is preliminary data.</text>
</comment>
<gene>
    <name evidence="3" type="ORF">FB45DRAFT_742753</name>
</gene>
<dbReference type="AlphaFoldDB" id="A0AAD7C0W6"/>
<dbReference type="GO" id="GO:0008270">
    <property type="term" value="F:zinc ion binding"/>
    <property type="evidence" value="ECO:0007669"/>
    <property type="project" value="UniProtKB-KW"/>
</dbReference>
<keyword evidence="1" id="KW-0862">Zinc</keyword>
<dbReference type="PANTHER" id="PTHR33977:SF1">
    <property type="entry name" value="ZINC ION BINDING PROTEIN"/>
    <property type="match status" value="1"/>
</dbReference>
<dbReference type="PANTHER" id="PTHR33977">
    <property type="entry name" value="ZINC ION BINDING PROTEIN"/>
    <property type="match status" value="1"/>
</dbReference>
<dbReference type="InterPro" id="IPR007527">
    <property type="entry name" value="Znf_SWIM"/>
</dbReference>
<dbReference type="Proteomes" id="UP001221142">
    <property type="component" value="Unassembled WGS sequence"/>
</dbReference>
<feature type="domain" description="SWIM-type" evidence="2">
    <location>
        <begin position="392"/>
        <end position="423"/>
    </location>
</feature>
<dbReference type="EMBL" id="JARKIF010000006">
    <property type="protein sequence ID" value="KAJ7636454.1"/>
    <property type="molecule type" value="Genomic_DNA"/>
</dbReference>
<evidence type="ECO:0000256" key="1">
    <source>
        <dbReference type="PROSITE-ProRule" id="PRU00325"/>
    </source>
</evidence>